<accession>A0AAE3EMV2</accession>
<reference evidence="1" key="1">
    <citation type="submission" date="2022-01" db="EMBL/GenBank/DDBJ databases">
        <title>Draft genome sequence of Sabulilitoribacter arenilitoris KCTC 52401.</title>
        <authorList>
            <person name="Oh J.-S."/>
        </authorList>
    </citation>
    <scope>NUCLEOTIDE SEQUENCE</scope>
    <source>
        <strain evidence="1">HMF6543</strain>
    </source>
</reference>
<proteinExistence type="predicted"/>
<gene>
    <name evidence="1" type="ORF">L3X37_05395</name>
</gene>
<dbReference type="RefSeq" id="WP_237239149.1">
    <property type="nucleotide sequence ID" value="NZ_JAKKDU010000005.1"/>
</dbReference>
<dbReference type="AlphaFoldDB" id="A0AAE3EMV2"/>
<comment type="caution">
    <text evidence="1">The sequence shown here is derived from an EMBL/GenBank/DDBJ whole genome shotgun (WGS) entry which is preliminary data.</text>
</comment>
<dbReference type="Proteomes" id="UP001199795">
    <property type="component" value="Unassembled WGS sequence"/>
</dbReference>
<name>A0AAE3EMV2_9FLAO</name>
<organism evidence="1 2">
    <name type="scientific">Wocania arenilitoris</name>
    <dbReference type="NCBI Taxonomy" id="2044858"/>
    <lineage>
        <taxon>Bacteria</taxon>
        <taxon>Pseudomonadati</taxon>
        <taxon>Bacteroidota</taxon>
        <taxon>Flavobacteriia</taxon>
        <taxon>Flavobacteriales</taxon>
        <taxon>Flavobacteriaceae</taxon>
        <taxon>Wocania</taxon>
    </lineage>
</organism>
<sequence length="79" mass="9341">MRKLKLIWDFRGPDALKIAEHHEVHLKDFIQLENIVLNITGFEAINDLHAIAFMVVAEEHMKPIRDRLKPHRGEIYTEQ</sequence>
<keyword evidence="2" id="KW-1185">Reference proteome</keyword>
<protein>
    <submittedName>
        <fullName evidence="1">Uncharacterized protein</fullName>
    </submittedName>
</protein>
<dbReference type="EMBL" id="JAKKDU010000005">
    <property type="protein sequence ID" value="MCF7567798.1"/>
    <property type="molecule type" value="Genomic_DNA"/>
</dbReference>
<evidence type="ECO:0000313" key="2">
    <source>
        <dbReference type="Proteomes" id="UP001199795"/>
    </source>
</evidence>
<evidence type="ECO:0000313" key="1">
    <source>
        <dbReference type="EMBL" id="MCF7567798.1"/>
    </source>
</evidence>